<dbReference type="PANTHER" id="PTHR11058:SF9">
    <property type="entry name" value="NADH-UBIQUINONE OXIDOREDUCTASE CHAIN 3"/>
    <property type="match status" value="1"/>
</dbReference>
<dbReference type="eggNOG" id="KOG4662">
    <property type="taxonomic scope" value="Eukaryota"/>
</dbReference>
<evidence type="ECO:0000313" key="13">
    <source>
        <dbReference type="EMBL" id="KJB59913.1"/>
    </source>
</evidence>
<keyword evidence="9 12" id="KW-0472">Membrane</keyword>
<dbReference type="AlphaFoldDB" id="A0A0D2S9H0"/>
<evidence type="ECO:0000256" key="3">
    <source>
        <dbReference type="ARBA" id="ARBA00008472"/>
    </source>
</evidence>
<dbReference type="GO" id="GO:0009507">
    <property type="term" value="C:chloroplast"/>
    <property type="evidence" value="ECO:0007669"/>
    <property type="project" value="TreeGrafter"/>
</dbReference>
<proteinExistence type="inferred from homology"/>
<dbReference type="OMA" id="FRIRYFM"/>
<evidence type="ECO:0000256" key="7">
    <source>
        <dbReference type="ARBA" id="ARBA00022967"/>
    </source>
</evidence>
<keyword evidence="6 12" id="KW-0812">Transmembrane</keyword>
<dbReference type="InterPro" id="IPR000440">
    <property type="entry name" value="NADH_UbQ/plastoQ_OxRdtase_su3"/>
</dbReference>
<dbReference type="Proteomes" id="UP000032304">
    <property type="component" value="Chromosome 9"/>
</dbReference>
<keyword evidence="7" id="KW-1278">Translocase</keyword>
<dbReference type="EMBL" id="CM001748">
    <property type="protein sequence ID" value="KJB59913.1"/>
    <property type="molecule type" value="Genomic_DNA"/>
</dbReference>
<gene>
    <name evidence="13" type="ORF">B456_009G280700</name>
</gene>
<feature type="transmembrane region" description="Helical" evidence="12">
    <location>
        <begin position="103"/>
        <end position="124"/>
    </location>
</feature>
<comment type="subcellular location">
    <subcellularLocation>
        <location evidence="2">Membrane</location>
    </subcellularLocation>
</comment>
<evidence type="ECO:0000256" key="1">
    <source>
        <dbReference type="ARBA" id="ARBA00003257"/>
    </source>
</evidence>
<comment type="function">
    <text evidence="1">Core subunit of the mitochondrial membrane respiratory chain NADH dehydrogenase (Complex I) that is believed to belong to the minimal assembly required for catalysis. Complex I functions in the transfer of electrons from NADH to the respiratory chain. The immediate electron acceptor for the enzyme is believed to be ubiquinone.</text>
</comment>
<feature type="transmembrane region" description="Helical" evidence="12">
    <location>
        <begin position="39"/>
        <end position="62"/>
    </location>
</feature>
<dbReference type="Pfam" id="PF00507">
    <property type="entry name" value="Oxidored_q4"/>
    <property type="match status" value="1"/>
</dbReference>
<dbReference type="InterPro" id="IPR038430">
    <property type="entry name" value="NDAH_ubi_oxred_su3_sf"/>
</dbReference>
<name>A0A0D2S9H0_GOSRA</name>
<evidence type="ECO:0000256" key="2">
    <source>
        <dbReference type="ARBA" id="ARBA00004370"/>
    </source>
</evidence>
<dbReference type="Gramene" id="KJB59913">
    <property type="protein sequence ID" value="KJB59913"/>
    <property type="gene ID" value="B456_009G280700"/>
</dbReference>
<organism evidence="13 14">
    <name type="scientific">Gossypium raimondii</name>
    <name type="common">Peruvian cotton</name>
    <name type="synonym">Gossypium klotzschianum subsp. raimondii</name>
    <dbReference type="NCBI Taxonomy" id="29730"/>
    <lineage>
        <taxon>Eukaryota</taxon>
        <taxon>Viridiplantae</taxon>
        <taxon>Streptophyta</taxon>
        <taxon>Embryophyta</taxon>
        <taxon>Tracheophyta</taxon>
        <taxon>Spermatophyta</taxon>
        <taxon>Magnoliopsida</taxon>
        <taxon>eudicotyledons</taxon>
        <taxon>Gunneridae</taxon>
        <taxon>Pentapetalae</taxon>
        <taxon>rosids</taxon>
        <taxon>malvids</taxon>
        <taxon>Malvales</taxon>
        <taxon>Malvaceae</taxon>
        <taxon>Malvoideae</taxon>
        <taxon>Gossypium</taxon>
    </lineage>
</organism>
<dbReference type="GO" id="GO:0008137">
    <property type="term" value="F:NADH dehydrogenase (ubiquinone) activity"/>
    <property type="evidence" value="ECO:0007669"/>
    <property type="project" value="UniProtKB-EC"/>
</dbReference>
<keyword evidence="8 12" id="KW-1133">Transmembrane helix</keyword>
<dbReference type="GO" id="GO:0030964">
    <property type="term" value="C:NADH dehydrogenase complex"/>
    <property type="evidence" value="ECO:0007669"/>
    <property type="project" value="TreeGrafter"/>
</dbReference>
<accession>A0A0D2S9H0</accession>
<evidence type="ECO:0000256" key="6">
    <source>
        <dbReference type="ARBA" id="ARBA00022692"/>
    </source>
</evidence>
<dbReference type="STRING" id="29730.A0A0D2S9H0"/>
<dbReference type="Gene3D" id="1.20.58.1610">
    <property type="entry name" value="NADH:ubiquinone/plastoquinone oxidoreductase, chain 3"/>
    <property type="match status" value="1"/>
</dbReference>
<reference evidence="13 14" key="1">
    <citation type="journal article" date="2012" name="Nature">
        <title>Repeated polyploidization of Gossypium genomes and the evolution of spinnable cotton fibres.</title>
        <authorList>
            <person name="Paterson A.H."/>
            <person name="Wendel J.F."/>
            <person name="Gundlach H."/>
            <person name="Guo H."/>
            <person name="Jenkins J."/>
            <person name="Jin D."/>
            <person name="Llewellyn D."/>
            <person name="Showmaker K.C."/>
            <person name="Shu S."/>
            <person name="Udall J."/>
            <person name="Yoo M.J."/>
            <person name="Byers R."/>
            <person name="Chen W."/>
            <person name="Doron-Faigenboim A."/>
            <person name="Duke M.V."/>
            <person name="Gong L."/>
            <person name="Grimwood J."/>
            <person name="Grover C."/>
            <person name="Grupp K."/>
            <person name="Hu G."/>
            <person name="Lee T.H."/>
            <person name="Li J."/>
            <person name="Lin L."/>
            <person name="Liu T."/>
            <person name="Marler B.S."/>
            <person name="Page J.T."/>
            <person name="Roberts A.W."/>
            <person name="Romanel E."/>
            <person name="Sanders W.S."/>
            <person name="Szadkowski E."/>
            <person name="Tan X."/>
            <person name="Tang H."/>
            <person name="Xu C."/>
            <person name="Wang J."/>
            <person name="Wang Z."/>
            <person name="Zhang D."/>
            <person name="Zhang L."/>
            <person name="Ashrafi H."/>
            <person name="Bedon F."/>
            <person name="Bowers J.E."/>
            <person name="Brubaker C.L."/>
            <person name="Chee P.W."/>
            <person name="Das S."/>
            <person name="Gingle A.R."/>
            <person name="Haigler C.H."/>
            <person name="Harker D."/>
            <person name="Hoffmann L.V."/>
            <person name="Hovav R."/>
            <person name="Jones D.C."/>
            <person name="Lemke C."/>
            <person name="Mansoor S."/>
            <person name="ur Rahman M."/>
            <person name="Rainville L.N."/>
            <person name="Rambani A."/>
            <person name="Reddy U.K."/>
            <person name="Rong J.K."/>
            <person name="Saranga Y."/>
            <person name="Scheffler B.E."/>
            <person name="Scheffler J.A."/>
            <person name="Stelly D.M."/>
            <person name="Triplett B.A."/>
            <person name="Van Deynze A."/>
            <person name="Vaslin M.F."/>
            <person name="Waghmare V.N."/>
            <person name="Walford S.A."/>
            <person name="Wright R.J."/>
            <person name="Zaki E.A."/>
            <person name="Zhang T."/>
            <person name="Dennis E.S."/>
            <person name="Mayer K.F."/>
            <person name="Peterson D.G."/>
            <person name="Rokhsar D.S."/>
            <person name="Wang X."/>
            <person name="Schmutz J."/>
        </authorList>
    </citation>
    <scope>NUCLEOTIDE SEQUENCE [LARGE SCALE GENOMIC DNA]</scope>
</reference>
<protein>
    <recommendedName>
        <fullName evidence="4">NADH-ubiquinone oxidoreductase chain 3</fullName>
    </recommendedName>
    <alternativeName>
        <fullName evidence="10">NADH dehydrogenase subunit 3</fullName>
    </alternativeName>
</protein>
<sequence>LGQSVANDLTMNFKSKRLVRSIFHVHRSSFTFLLYKYDILWAFLIISSAIPILTFLIFGLLVPIRNGLEKLSSYESGIEQMGDAWSQFRIRYFMFALAMNFDVLKVPVFIEAFIFVLLLIVGSVCA</sequence>
<evidence type="ECO:0000256" key="11">
    <source>
        <dbReference type="ARBA" id="ARBA00049551"/>
    </source>
</evidence>
<evidence type="ECO:0000256" key="12">
    <source>
        <dbReference type="SAM" id="Phobius"/>
    </source>
</evidence>
<keyword evidence="14" id="KW-1185">Reference proteome</keyword>
<evidence type="ECO:0000256" key="9">
    <source>
        <dbReference type="ARBA" id="ARBA00023136"/>
    </source>
</evidence>
<evidence type="ECO:0000256" key="5">
    <source>
        <dbReference type="ARBA" id="ARBA00022448"/>
    </source>
</evidence>
<dbReference type="PANTHER" id="PTHR11058">
    <property type="entry name" value="NADH-UBIQUINONE OXIDOREDUCTASE CHAIN 3"/>
    <property type="match status" value="1"/>
</dbReference>
<evidence type="ECO:0000313" key="14">
    <source>
        <dbReference type="Proteomes" id="UP000032304"/>
    </source>
</evidence>
<evidence type="ECO:0000256" key="10">
    <source>
        <dbReference type="ARBA" id="ARBA00031029"/>
    </source>
</evidence>
<evidence type="ECO:0000256" key="4">
    <source>
        <dbReference type="ARBA" id="ARBA00021007"/>
    </source>
</evidence>
<keyword evidence="5" id="KW-0813">Transport</keyword>
<feature type="non-terminal residue" evidence="13">
    <location>
        <position position="1"/>
    </location>
</feature>
<comment type="similarity">
    <text evidence="3">Belongs to the complex I subunit 3 family.</text>
</comment>
<evidence type="ECO:0000256" key="8">
    <source>
        <dbReference type="ARBA" id="ARBA00022989"/>
    </source>
</evidence>
<comment type="catalytic activity">
    <reaction evidence="11">
        <text>a ubiquinone + NADH + 5 H(+)(in) = a ubiquinol + NAD(+) + 4 H(+)(out)</text>
        <dbReference type="Rhea" id="RHEA:29091"/>
        <dbReference type="Rhea" id="RHEA-COMP:9565"/>
        <dbReference type="Rhea" id="RHEA-COMP:9566"/>
        <dbReference type="ChEBI" id="CHEBI:15378"/>
        <dbReference type="ChEBI" id="CHEBI:16389"/>
        <dbReference type="ChEBI" id="CHEBI:17976"/>
        <dbReference type="ChEBI" id="CHEBI:57540"/>
        <dbReference type="ChEBI" id="CHEBI:57945"/>
        <dbReference type="EC" id="7.1.1.2"/>
    </reaction>
</comment>